<evidence type="ECO:0000256" key="2">
    <source>
        <dbReference type="ARBA" id="ARBA00009320"/>
    </source>
</evidence>
<comment type="catalytic activity">
    <reaction evidence="9 12">
        <text>D-alanine + 2-oxoglutarate = D-glutamate + pyruvate</text>
        <dbReference type="Rhea" id="RHEA:15869"/>
        <dbReference type="ChEBI" id="CHEBI:15361"/>
        <dbReference type="ChEBI" id="CHEBI:16810"/>
        <dbReference type="ChEBI" id="CHEBI:29986"/>
        <dbReference type="ChEBI" id="CHEBI:57416"/>
        <dbReference type="EC" id="2.6.1.21"/>
    </reaction>
</comment>
<keyword evidence="8 11" id="KW-0663">Pyridoxal phosphate</keyword>
<evidence type="ECO:0000256" key="5">
    <source>
        <dbReference type="ARBA" id="ARBA00021779"/>
    </source>
</evidence>
<dbReference type="Pfam" id="PF01063">
    <property type="entry name" value="Aminotran_4"/>
    <property type="match status" value="1"/>
</dbReference>
<dbReference type="CDD" id="cd01558">
    <property type="entry name" value="D-AAT_like"/>
    <property type="match status" value="1"/>
</dbReference>
<comment type="function">
    <text evidence="12">Acts on the D-isomers of alanine, leucine, aspartate, glutamate, aminobutyrate, norvaline and asparagine. The enzyme transfers an amino group from a substrate D-amino acid to the pyridoxal phosphate cofactor to form pyridoxamine and an alpha-keto acid in the first half-reaction.</text>
</comment>
<comment type="subunit">
    <text evidence="3">Homodimer.</text>
</comment>
<organism evidence="13 14">
    <name type="scientific">Neobacillus niacini</name>
    <dbReference type="NCBI Taxonomy" id="86668"/>
    <lineage>
        <taxon>Bacteria</taxon>
        <taxon>Bacillati</taxon>
        <taxon>Bacillota</taxon>
        <taxon>Bacilli</taxon>
        <taxon>Bacillales</taxon>
        <taxon>Bacillaceae</taxon>
        <taxon>Neobacillus</taxon>
    </lineage>
</organism>
<dbReference type="GO" id="GO:0046394">
    <property type="term" value="P:carboxylic acid biosynthetic process"/>
    <property type="evidence" value="ECO:0007669"/>
    <property type="project" value="UniProtKB-ARBA"/>
</dbReference>
<evidence type="ECO:0000256" key="6">
    <source>
        <dbReference type="ARBA" id="ARBA00022576"/>
    </source>
</evidence>
<dbReference type="InterPro" id="IPR043131">
    <property type="entry name" value="BCAT-like_N"/>
</dbReference>
<evidence type="ECO:0000256" key="12">
    <source>
        <dbReference type="RuleBase" id="RU004520"/>
    </source>
</evidence>
<reference evidence="14" key="2">
    <citation type="submission" date="2020-08" db="EMBL/GenBank/DDBJ databases">
        <title>The Agave Microbiome: Exploring the role of microbial communities in plant adaptations to desert environments.</title>
        <authorList>
            <person name="Partida-Martinez L.P."/>
        </authorList>
    </citation>
    <scope>NUCLEOTIDE SEQUENCE [LARGE SCALE GENOMIC DNA]</scope>
    <source>
        <strain evidence="14">AT2.8</strain>
    </source>
</reference>
<dbReference type="Proteomes" id="UP000548423">
    <property type="component" value="Unassembled WGS sequence"/>
</dbReference>
<dbReference type="InterPro" id="IPR050571">
    <property type="entry name" value="Class-IV_PLP-Dep_Aminotrnsfr"/>
</dbReference>
<evidence type="ECO:0000256" key="11">
    <source>
        <dbReference type="RuleBase" id="RU004516"/>
    </source>
</evidence>
<accession>A0A852TIT5</accession>
<dbReference type="GO" id="GO:0005829">
    <property type="term" value="C:cytosol"/>
    <property type="evidence" value="ECO:0007669"/>
    <property type="project" value="TreeGrafter"/>
</dbReference>
<evidence type="ECO:0000313" key="14">
    <source>
        <dbReference type="Proteomes" id="UP000548423"/>
    </source>
</evidence>
<evidence type="ECO:0000256" key="8">
    <source>
        <dbReference type="ARBA" id="ARBA00022898"/>
    </source>
</evidence>
<dbReference type="PROSITE" id="PS00770">
    <property type="entry name" value="AA_TRANSFER_CLASS_4"/>
    <property type="match status" value="1"/>
</dbReference>
<dbReference type="NCBIfam" id="TIGR01121">
    <property type="entry name" value="D_amino_aminoT"/>
    <property type="match status" value="1"/>
</dbReference>
<evidence type="ECO:0000256" key="3">
    <source>
        <dbReference type="ARBA" id="ARBA00011738"/>
    </source>
</evidence>
<comment type="caution">
    <text evidence="13">The sequence shown here is derived from an EMBL/GenBank/DDBJ whole genome shotgun (WGS) entry which is preliminary data.</text>
</comment>
<dbReference type="GO" id="GO:0030170">
    <property type="term" value="F:pyridoxal phosphate binding"/>
    <property type="evidence" value="ECO:0007669"/>
    <property type="project" value="InterPro"/>
</dbReference>
<dbReference type="AlphaFoldDB" id="A0A852TIT5"/>
<dbReference type="InterPro" id="IPR018300">
    <property type="entry name" value="Aminotrans_IV_CS"/>
</dbReference>
<dbReference type="Gene3D" id="3.20.10.10">
    <property type="entry name" value="D-amino Acid Aminotransferase, subunit A, domain 2"/>
    <property type="match status" value="1"/>
</dbReference>
<dbReference type="EMBL" id="JACCBX010000010">
    <property type="protein sequence ID" value="NYE07646.1"/>
    <property type="molecule type" value="Genomic_DNA"/>
</dbReference>
<reference evidence="14" key="1">
    <citation type="submission" date="2020-07" db="EMBL/GenBank/DDBJ databases">
        <authorList>
            <person name="Partida-Martinez L."/>
            <person name="Huntemann M."/>
            <person name="Clum A."/>
            <person name="Wang J."/>
            <person name="Palaniappan K."/>
            <person name="Ritter S."/>
            <person name="Chen I.-M."/>
            <person name="Stamatis D."/>
            <person name="Reddy T."/>
            <person name="O'Malley R."/>
            <person name="Daum C."/>
            <person name="Shapiro N."/>
            <person name="Ivanova N."/>
            <person name="Kyrpides N."/>
            <person name="Woyke T."/>
        </authorList>
    </citation>
    <scope>NUCLEOTIDE SEQUENCE [LARGE SCALE GENOMIC DNA]</scope>
    <source>
        <strain evidence="14">AT2.8</strain>
    </source>
</reference>
<evidence type="ECO:0000256" key="4">
    <source>
        <dbReference type="ARBA" id="ARBA00012874"/>
    </source>
</evidence>
<dbReference type="FunFam" id="3.20.10.10:FF:000002">
    <property type="entry name" value="D-alanine aminotransferase"/>
    <property type="match status" value="1"/>
</dbReference>
<dbReference type="InterPro" id="IPR005784">
    <property type="entry name" value="D_amino_transT"/>
</dbReference>
<protein>
    <recommendedName>
        <fullName evidence="5 12">D-alanine aminotransferase</fullName>
        <ecNumber evidence="4 12">2.6.1.21</ecNumber>
    </recommendedName>
</protein>
<evidence type="ECO:0000256" key="10">
    <source>
        <dbReference type="RuleBase" id="RU004106"/>
    </source>
</evidence>
<evidence type="ECO:0000256" key="1">
    <source>
        <dbReference type="ARBA" id="ARBA00001933"/>
    </source>
</evidence>
<evidence type="ECO:0000256" key="9">
    <source>
        <dbReference type="ARBA" id="ARBA00047911"/>
    </source>
</evidence>
<gene>
    <name evidence="13" type="ORF">F4694_004463</name>
</gene>
<keyword evidence="6 13" id="KW-0032">Aminotransferase</keyword>
<dbReference type="GO" id="GO:0047810">
    <property type="term" value="F:D-alanine-2-oxoglutarate aminotransferase activity"/>
    <property type="evidence" value="ECO:0007669"/>
    <property type="project" value="UniProtKB-EC"/>
</dbReference>
<dbReference type="NCBIfam" id="NF005209">
    <property type="entry name" value="PRK06680.1"/>
    <property type="match status" value="1"/>
</dbReference>
<comment type="cofactor">
    <cofactor evidence="1 11">
        <name>pyridoxal 5'-phosphate</name>
        <dbReference type="ChEBI" id="CHEBI:597326"/>
    </cofactor>
</comment>
<proteinExistence type="inferred from homology"/>
<sequence>MEFALLNGSIIERSEAKVDVEDRGYQFGDGVYEVIRIYNGKMFTATDHLKRFFKSAESIGISIPFTILQLKEMLQELLIKNNLETGNIYMQVTRGTAPRNHLFPTENVVPTLVAYTIKGVRPLDSLKSGVKAILTEDIRWLRCDIKSLNLLGNLLAKQKASEQGCFEAVQHRGQDVTEGSSSNIFIVKDGTVITHESNHLILKGITRDVILDLCTKNNIPVQERTFTLTEIESAEEAFLSSTTAEVMPVIEIDGKKINSGIPGPLTRKLQNLFKLEIEKQCGVLVDNFL</sequence>
<keyword evidence="7 13" id="KW-0808">Transferase</keyword>
<dbReference type="SUPFAM" id="SSF56752">
    <property type="entry name" value="D-aminoacid aminotransferase-like PLP-dependent enzymes"/>
    <property type="match status" value="1"/>
</dbReference>
<dbReference type="FunFam" id="3.30.470.10:FF:000009">
    <property type="entry name" value="D-alanine aminotransferase"/>
    <property type="match status" value="1"/>
</dbReference>
<evidence type="ECO:0000313" key="13">
    <source>
        <dbReference type="EMBL" id="NYE07646.1"/>
    </source>
</evidence>
<dbReference type="InterPro" id="IPR001544">
    <property type="entry name" value="Aminotrans_IV"/>
</dbReference>
<comment type="similarity">
    <text evidence="2 10">Belongs to the class-IV pyridoxal-phosphate-dependent aminotransferase family.</text>
</comment>
<dbReference type="Gene3D" id="3.30.470.10">
    <property type="match status" value="1"/>
</dbReference>
<dbReference type="GO" id="GO:0008652">
    <property type="term" value="P:amino acid biosynthetic process"/>
    <property type="evidence" value="ECO:0007669"/>
    <property type="project" value="UniProtKB-ARBA"/>
</dbReference>
<dbReference type="PANTHER" id="PTHR42743:SF10">
    <property type="entry name" value="D-ALANINE AMINOTRANSFERASE"/>
    <property type="match status" value="1"/>
</dbReference>
<dbReference type="InterPro" id="IPR043132">
    <property type="entry name" value="BCAT-like_C"/>
</dbReference>
<dbReference type="GO" id="GO:0046416">
    <property type="term" value="P:D-amino acid metabolic process"/>
    <property type="evidence" value="ECO:0007669"/>
    <property type="project" value="InterPro"/>
</dbReference>
<evidence type="ECO:0000256" key="7">
    <source>
        <dbReference type="ARBA" id="ARBA00022679"/>
    </source>
</evidence>
<dbReference type="InterPro" id="IPR036038">
    <property type="entry name" value="Aminotransferase-like"/>
</dbReference>
<dbReference type="PANTHER" id="PTHR42743">
    <property type="entry name" value="AMINO-ACID AMINOTRANSFERASE"/>
    <property type="match status" value="1"/>
</dbReference>
<name>A0A852TIT5_9BACI</name>
<dbReference type="EC" id="2.6.1.21" evidence="4 12"/>